<feature type="region of interest" description="Disordered" evidence="1">
    <location>
        <begin position="78"/>
        <end position="171"/>
    </location>
</feature>
<dbReference type="AlphaFoldDB" id="A0A5J4ZPA3"/>
<evidence type="ECO:0000256" key="1">
    <source>
        <dbReference type="SAM" id="MobiDB-lite"/>
    </source>
</evidence>
<organism evidence="2 3">
    <name type="scientific">Nyssa sinensis</name>
    <dbReference type="NCBI Taxonomy" id="561372"/>
    <lineage>
        <taxon>Eukaryota</taxon>
        <taxon>Viridiplantae</taxon>
        <taxon>Streptophyta</taxon>
        <taxon>Embryophyta</taxon>
        <taxon>Tracheophyta</taxon>
        <taxon>Spermatophyta</taxon>
        <taxon>Magnoliopsida</taxon>
        <taxon>eudicotyledons</taxon>
        <taxon>Gunneridae</taxon>
        <taxon>Pentapetalae</taxon>
        <taxon>asterids</taxon>
        <taxon>Cornales</taxon>
        <taxon>Nyssaceae</taxon>
        <taxon>Nyssa</taxon>
    </lineage>
</organism>
<proteinExistence type="predicted"/>
<evidence type="ECO:0000313" key="3">
    <source>
        <dbReference type="Proteomes" id="UP000325577"/>
    </source>
</evidence>
<dbReference type="PANTHER" id="PTHR35833:SF1">
    <property type="entry name" value="GALACTOSE-BINDING DOMAIN-CONTAINING PROTEIN"/>
    <property type="match status" value="1"/>
</dbReference>
<dbReference type="EMBL" id="CM018049">
    <property type="protein sequence ID" value="KAA8520330.1"/>
    <property type="molecule type" value="Genomic_DNA"/>
</dbReference>
<reference evidence="2 3" key="1">
    <citation type="submission" date="2019-09" db="EMBL/GenBank/DDBJ databases">
        <title>A chromosome-level genome assembly of the Chinese tupelo Nyssa sinensis.</title>
        <authorList>
            <person name="Yang X."/>
            <person name="Kang M."/>
            <person name="Yang Y."/>
            <person name="Xiong H."/>
            <person name="Wang M."/>
            <person name="Zhang Z."/>
            <person name="Wang Z."/>
            <person name="Wu H."/>
            <person name="Ma T."/>
            <person name="Liu J."/>
            <person name="Xi Z."/>
        </authorList>
    </citation>
    <scope>NUCLEOTIDE SEQUENCE [LARGE SCALE GENOMIC DNA]</scope>
    <source>
        <strain evidence="2">J267</strain>
        <tissue evidence="2">Leaf</tissue>
    </source>
</reference>
<name>A0A5J4ZPA3_9ASTE</name>
<feature type="compositionally biased region" description="Basic and acidic residues" evidence="1">
    <location>
        <begin position="151"/>
        <end position="171"/>
    </location>
</feature>
<evidence type="ECO:0000313" key="2">
    <source>
        <dbReference type="EMBL" id="KAA8520330.1"/>
    </source>
</evidence>
<dbReference type="Proteomes" id="UP000325577">
    <property type="component" value="Linkage Group LG6"/>
</dbReference>
<feature type="compositionally biased region" description="Polar residues" evidence="1">
    <location>
        <begin position="46"/>
        <end position="66"/>
    </location>
</feature>
<dbReference type="OrthoDB" id="1739806at2759"/>
<gene>
    <name evidence="2" type="ORF">F0562_014586</name>
</gene>
<dbReference type="PANTHER" id="PTHR35833">
    <property type="entry name" value="GALACTOSE-BINDING DOMAIN-LIKE, ARMADILLO-TYPE FOLD PROTEIN-RELATED"/>
    <property type="match status" value="1"/>
</dbReference>
<accession>A0A5J4ZPA3</accession>
<protein>
    <submittedName>
        <fullName evidence="2">Uncharacterized protein</fullName>
    </submittedName>
</protein>
<feature type="compositionally biased region" description="Polar residues" evidence="1">
    <location>
        <begin position="81"/>
        <end position="92"/>
    </location>
</feature>
<sequence length="171" mass="18557">MRFESCHILSFDQSLSAWYFSFTKLLEALLSIGLGKGIGKGKTGRTNEGSLRTSSGGLQSETGTTNSAMLAVPTVVLSGSRPFSGQHPTILQSRDRADDCGSSYEENFEGSKDSGDTNSVGDPELVSTFEGQSGGFGSAQRHGSRGSKSRQIMERRERDARREGKWERKHS</sequence>
<keyword evidence="3" id="KW-1185">Reference proteome</keyword>
<feature type="region of interest" description="Disordered" evidence="1">
    <location>
        <begin position="39"/>
        <end position="66"/>
    </location>
</feature>